<keyword evidence="6" id="KW-1185">Reference proteome</keyword>
<keyword evidence="2" id="KW-0175">Coiled coil</keyword>
<evidence type="ECO:0000256" key="4">
    <source>
        <dbReference type="SAM" id="Phobius"/>
    </source>
</evidence>
<evidence type="ECO:0000313" key="5">
    <source>
        <dbReference type="EMBL" id="KAF2318562.1"/>
    </source>
</evidence>
<feature type="coiled-coil region" evidence="2">
    <location>
        <begin position="377"/>
        <end position="446"/>
    </location>
</feature>
<sequence length="871" mass="96991">MENVDANQLPEVDSLPDGFVDSSNELLAPPTPTLEQEKPLTDCNEDSISEIDHSNERITSVVANGSNQESNEKTGKLRPLPIPLSEIDGFDASDQSEELPDKALVDQAEGTMAMLNSANLVYEDSIGVPECSEAKEHVQGNCQSSESSIKGDSGTQAIDANEISSSEGIELQKGRKLETTEAKRKNAKRSFKSEKEFLEFTLKYQQVLAERDAAIAVRDKLESLCRELQRQNKMLMGECKRVSTEGQNLRLDLSAKFHDAIKDVSNKLEEQKEECFSQLKENEMLRNKLKQLADQYALSEQQYAQKLKQKTLELQLADLKIKQHEEKLIQEQSHMKVYAEQVAQLLVTEKNLRWQLTADGEKFQQFQEALLKSNEVFETFKQEIEKMAKSIKELKKENVFLKSKSEKSDVTLIELVEEREKLKMQLEKTKNQKEKLESLCRSLQAERKQNSNGGNAHDAVQPSKITEIKHWGGGARASLPHCRPSTNRLLSQEEGNPTKVIFSWRDLEDGLLNGQTCFLIKMDFFFRGLNDESVPSQHDILRCPFLRNINEPTNFSFSSSMPFPMPIRKGRGPIFEDGPNFDMAFRLFHGHDGVVPLSQRSFSSSEKEDSRPTLPEFNPLAAKAATISLSSFGPGGPFSFDSFSKKWKNEEMNSKSSKKKPSSQGEQPNHEASSNEWLQTGNCPIAKSYRAVSNVLPLVAKVFQPPPGVKFRCPPVVVAARAAIARTAFAKNLRPQPLPAKVLVIGMLGMAVNVPLGIWREHTQKFSASWFAAVHAAVPFIAMLRKSVLMPKSAMAFTIAASVLGQVIGSRAERYRLKAVAAKKMSLAETPISGSSQLQIVSVKGGHCGNLVEYPVSLHVAGNSSSADVFC</sequence>
<feature type="transmembrane region" description="Helical" evidence="4">
    <location>
        <begin position="790"/>
        <end position="808"/>
    </location>
</feature>
<dbReference type="InterPro" id="IPR026183">
    <property type="entry name" value="Taxilin_fam"/>
</dbReference>
<accession>A0A6A6MXC5</accession>
<dbReference type="PANTHER" id="PTHR31033:SF21">
    <property type="entry name" value="TRANSMEMBRANE PROTEIN"/>
    <property type="match status" value="1"/>
</dbReference>
<feature type="region of interest" description="Disordered" evidence="3">
    <location>
        <begin position="1"/>
        <end position="82"/>
    </location>
</feature>
<dbReference type="AlphaFoldDB" id="A0A6A6MXC5"/>
<keyword evidence="4" id="KW-1133">Transmembrane helix</keyword>
<feature type="transmembrane region" description="Helical" evidence="4">
    <location>
        <begin position="738"/>
        <end position="759"/>
    </location>
</feature>
<comment type="similarity">
    <text evidence="1">Belongs to the taxilin family.</text>
</comment>
<proteinExistence type="inferred from homology"/>
<keyword evidence="4" id="KW-0812">Transmembrane</keyword>
<feature type="transmembrane region" description="Helical" evidence="4">
    <location>
        <begin position="766"/>
        <end position="784"/>
    </location>
</feature>
<comment type="caution">
    <text evidence="5">The sequence shown here is derived from an EMBL/GenBank/DDBJ whole genome shotgun (WGS) entry which is preliminary data.</text>
</comment>
<dbReference type="PANTHER" id="PTHR31033">
    <property type="entry name" value="PROTEIN, PUTATIVE-RELATED"/>
    <property type="match status" value="1"/>
</dbReference>
<feature type="compositionally biased region" description="Polar residues" evidence="3">
    <location>
        <begin position="664"/>
        <end position="677"/>
    </location>
</feature>
<reference evidence="5 6" key="1">
    <citation type="journal article" date="2020" name="Mol. Plant">
        <title>The Chromosome-Based Rubber Tree Genome Provides New Insights into Spurge Genome Evolution and Rubber Biosynthesis.</title>
        <authorList>
            <person name="Liu J."/>
            <person name="Shi C."/>
            <person name="Shi C.C."/>
            <person name="Li W."/>
            <person name="Zhang Q.J."/>
            <person name="Zhang Y."/>
            <person name="Li K."/>
            <person name="Lu H.F."/>
            <person name="Shi C."/>
            <person name="Zhu S.T."/>
            <person name="Xiao Z.Y."/>
            <person name="Nan H."/>
            <person name="Yue Y."/>
            <person name="Zhu X.G."/>
            <person name="Wu Y."/>
            <person name="Hong X.N."/>
            <person name="Fan G.Y."/>
            <person name="Tong Y."/>
            <person name="Zhang D."/>
            <person name="Mao C.L."/>
            <person name="Liu Y.L."/>
            <person name="Hao S.J."/>
            <person name="Liu W.Q."/>
            <person name="Lv M.Q."/>
            <person name="Zhang H.B."/>
            <person name="Liu Y."/>
            <person name="Hu-Tang G.R."/>
            <person name="Wang J.P."/>
            <person name="Wang J.H."/>
            <person name="Sun Y.H."/>
            <person name="Ni S.B."/>
            <person name="Chen W.B."/>
            <person name="Zhang X.C."/>
            <person name="Jiao Y.N."/>
            <person name="Eichler E.E."/>
            <person name="Li G.H."/>
            <person name="Liu X."/>
            <person name="Gao L.Z."/>
        </authorList>
    </citation>
    <scope>NUCLEOTIDE SEQUENCE [LARGE SCALE GENOMIC DNA]</scope>
    <source>
        <strain evidence="6">cv. GT1</strain>
        <tissue evidence="5">Leaf</tissue>
    </source>
</reference>
<keyword evidence="4" id="KW-0472">Membrane</keyword>
<dbReference type="GO" id="GO:0019905">
    <property type="term" value="F:syntaxin binding"/>
    <property type="evidence" value="ECO:0007669"/>
    <property type="project" value="InterPro"/>
</dbReference>
<organism evidence="5 6">
    <name type="scientific">Hevea brasiliensis</name>
    <name type="common">Para rubber tree</name>
    <name type="synonym">Siphonia brasiliensis</name>
    <dbReference type="NCBI Taxonomy" id="3981"/>
    <lineage>
        <taxon>Eukaryota</taxon>
        <taxon>Viridiplantae</taxon>
        <taxon>Streptophyta</taxon>
        <taxon>Embryophyta</taxon>
        <taxon>Tracheophyta</taxon>
        <taxon>Spermatophyta</taxon>
        <taxon>Magnoliopsida</taxon>
        <taxon>eudicotyledons</taxon>
        <taxon>Gunneridae</taxon>
        <taxon>Pentapetalae</taxon>
        <taxon>rosids</taxon>
        <taxon>fabids</taxon>
        <taxon>Malpighiales</taxon>
        <taxon>Euphorbiaceae</taxon>
        <taxon>Crotonoideae</taxon>
        <taxon>Micrandreae</taxon>
        <taxon>Hevea</taxon>
    </lineage>
</organism>
<name>A0A6A6MXC5_HEVBR</name>
<evidence type="ECO:0000256" key="3">
    <source>
        <dbReference type="SAM" id="MobiDB-lite"/>
    </source>
</evidence>
<dbReference type="GO" id="GO:0009507">
    <property type="term" value="C:chloroplast"/>
    <property type="evidence" value="ECO:0007669"/>
    <property type="project" value="TreeGrafter"/>
</dbReference>
<feature type="region of interest" description="Disordered" evidence="3">
    <location>
        <begin position="651"/>
        <end position="677"/>
    </location>
</feature>
<evidence type="ECO:0000256" key="1">
    <source>
        <dbReference type="ARBA" id="ARBA00009550"/>
    </source>
</evidence>
<feature type="compositionally biased region" description="Polar residues" evidence="3">
    <location>
        <begin position="57"/>
        <end position="69"/>
    </location>
</feature>
<dbReference type="Pfam" id="PF09728">
    <property type="entry name" value="Taxilin"/>
    <property type="match status" value="1"/>
</dbReference>
<gene>
    <name evidence="5" type="ORF">GH714_008921</name>
</gene>
<evidence type="ECO:0000313" key="6">
    <source>
        <dbReference type="Proteomes" id="UP000467840"/>
    </source>
</evidence>
<protein>
    <submittedName>
        <fullName evidence="5">Uncharacterized protein</fullName>
    </submittedName>
</protein>
<dbReference type="EMBL" id="JAAGAX010000003">
    <property type="protein sequence ID" value="KAF2318562.1"/>
    <property type="molecule type" value="Genomic_DNA"/>
</dbReference>
<feature type="coiled-coil region" evidence="2">
    <location>
        <begin position="211"/>
        <end position="341"/>
    </location>
</feature>
<evidence type="ECO:0000256" key="2">
    <source>
        <dbReference type="SAM" id="Coils"/>
    </source>
</evidence>
<dbReference type="Proteomes" id="UP000467840">
    <property type="component" value="Chromosome 10"/>
</dbReference>